<evidence type="ECO:0000313" key="5">
    <source>
        <dbReference type="Proteomes" id="UP000219467"/>
    </source>
</evidence>
<dbReference type="InterPro" id="IPR036457">
    <property type="entry name" value="PPM-type-like_dom_sf"/>
</dbReference>
<sequence>MHARSFMPSDPSRLRPKAVSRHVLIVDDSRAQRRVLALSLRRWGYRVTEAATGAEALDLCRADPVDIVLSDWMMPGMSGLDLCRQIRAIPREGYCYFILLTSRSGTGEVVDGLDCGADDYLVKPVAAGELRARLRAGERILGMQTELVEQNHLLEDALDELRKVYATLDGDLIEARKLQQTLVRERCRPFGRSSATLLMRQSGHVGGDLVGCFELATRRVGLYSVDVSGHGVASAILTARLAGLLSSASPDQNFALTGGNCYRCKGRQTWPPEMIAKRFNEMMLDDLQVDQYFTMAYAEIDLDTGRAELVQAGHPHPLVLRVDGQIESLGQGGLPIGLLEGAVHDRIETRLNPGDRLFLVSDGVTECPDLLGQELGEDGLIEILRANACLPSEALLEALVWTLAERMDGADFRDDVSGIMFDYAP</sequence>
<keyword evidence="1" id="KW-0378">Hydrolase</keyword>
<feature type="modified residue" description="4-aspartylphosphate" evidence="2">
    <location>
        <position position="71"/>
    </location>
</feature>
<dbReference type="GO" id="GO:0016791">
    <property type="term" value="F:phosphatase activity"/>
    <property type="evidence" value="ECO:0007669"/>
    <property type="project" value="TreeGrafter"/>
</dbReference>
<dbReference type="SUPFAM" id="SSF81606">
    <property type="entry name" value="PP2C-like"/>
    <property type="match status" value="1"/>
</dbReference>
<evidence type="ECO:0000256" key="2">
    <source>
        <dbReference type="PROSITE-ProRule" id="PRU00169"/>
    </source>
</evidence>
<dbReference type="InterPro" id="IPR052016">
    <property type="entry name" value="Bact_Sigma-Reg"/>
</dbReference>
<dbReference type="AlphaFoldDB" id="A0A285CS01"/>
<dbReference type="Pfam" id="PF00072">
    <property type="entry name" value="Response_reg"/>
    <property type="match status" value="1"/>
</dbReference>
<evidence type="ECO:0000259" key="3">
    <source>
        <dbReference type="PROSITE" id="PS50110"/>
    </source>
</evidence>
<dbReference type="Gene3D" id="3.40.50.2300">
    <property type="match status" value="1"/>
</dbReference>
<keyword evidence="2" id="KW-0597">Phosphoprotein</keyword>
<evidence type="ECO:0000313" key="4">
    <source>
        <dbReference type="EMBL" id="SNX69826.1"/>
    </source>
</evidence>
<organism evidence="4 5">
    <name type="scientific">Cereibacter ovatus</name>
    <dbReference type="NCBI Taxonomy" id="439529"/>
    <lineage>
        <taxon>Bacteria</taxon>
        <taxon>Pseudomonadati</taxon>
        <taxon>Pseudomonadota</taxon>
        <taxon>Alphaproteobacteria</taxon>
        <taxon>Rhodobacterales</taxon>
        <taxon>Paracoccaceae</taxon>
        <taxon>Cereibacter</taxon>
    </lineage>
</organism>
<dbReference type="InterPro" id="IPR011006">
    <property type="entry name" value="CheY-like_superfamily"/>
</dbReference>
<dbReference type="SMART" id="SM00448">
    <property type="entry name" value="REC"/>
    <property type="match status" value="1"/>
</dbReference>
<dbReference type="InterPro" id="IPR001789">
    <property type="entry name" value="Sig_transdc_resp-reg_receiver"/>
</dbReference>
<reference evidence="5" key="1">
    <citation type="submission" date="2017-08" db="EMBL/GenBank/DDBJ databases">
        <authorList>
            <person name="Varghese N."/>
            <person name="Submissions S."/>
        </authorList>
    </citation>
    <scope>NUCLEOTIDE SEQUENCE [LARGE SCALE GENOMIC DNA]</scope>
    <source>
        <strain evidence="5">JA234</strain>
    </source>
</reference>
<dbReference type="PROSITE" id="PS50110">
    <property type="entry name" value="RESPONSE_REGULATORY"/>
    <property type="match status" value="1"/>
</dbReference>
<dbReference type="CDD" id="cd17574">
    <property type="entry name" value="REC_OmpR"/>
    <property type="match status" value="1"/>
</dbReference>
<protein>
    <submittedName>
        <fullName evidence="4">Response regulator receiver protein</fullName>
    </submittedName>
</protein>
<dbReference type="Gene3D" id="3.60.40.10">
    <property type="entry name" value="PPM-type phosphatase domain"/>
    <property type="match status" value="1"/>
</dbReference>
<accession>A0A285CS01</accession>
<dbReference type="PANTHER" id="PTHR43156:SF9">
    <property type="entry name" value="HAMP DOMAIN-CONTAINING PROTEIN"/>
    <property type="match status" value="1"/>
</dbReference>
<name>A0A285CS01_9RHOB</name>
<dbReference type="SUPFAM" id="SSF52172">
    <property type="entry name" value="CheY-like"/>
    <property type="match status" value="1"/>
</dbReference>
<dbReference type="InterPro" id="IPR001932">
    <property type="entry name" value="PPM-type_phosphatase-like_dom"/>
</dbReference>
<proteinExistence type="predicted"/>
<keyword evidence="5" id="KW-1185">Reference proteome</keyword>
<dbReference type="Pfam" id="PF07228">
    <property type="entry name" value="SpoIIE"/>
    <property type="match status" value="1"/>
</dbReference>
<dbReference type="Proteomes" id="UP000219467">
    <property type="component" value="Unassembled WGS sequence"/>
</dbReference>
<feature type="domain" description="Response regulatory" evidence="3">
    <location>
        <begin position="22"/>
        <end position="138"/>
    </location>
</feature>
<dbReference type="SMART" id="SM00331">
    <property type="entry name" value="PP2C_SIG"/>
    <property type="match status" value="1"/>
</dbReference>
<dbReference type="GO" id="GO:0000160">
    <property type="term" value="P:phosphorelay signal transduction system"/>
    <property type="evidence" value="ECO:0007669"/>
    <property type="project" value="InterPro"/>
</dbReference>
<evidence type="ECO:0000256" key="1">
    <source>
        <dbReference type="ARBA" id="ARBA00022801"/>
    </source>
</evidence>
<dbReference type="EMBL" id="OAOQ01000004">
    <property type="protein sequence ID" value="SNX69826.1"/>
    <property type="molecule type" value="Genomic_DNA"/>
</dbReference>
<dbReference type="PANTHER" id="PTHR43156">
    <property type="entry name" value="STAGE II SPORULATION PROTEIN E-RELATED"/>
    <property type="match status" value="1"/>
</dbReference>
<gene>
    <name evidence="4" type="ORF">SAMN05878503_104236</name>
</gene>